<dbReference type="EMBL" id="AJWY01006530">
    <property type="protein sequence ID" value="EKC66601.1"/>
    <property type="molecule type" value="Genomic_DNA"/>
</dbReference>
<feature type="non-terminal residue" evidence="2">
    <location>
        <position position="1"/>
    </location>
</feature>
<dbReference type="InterPro" id="IPR050194">
    <property type="entry name" value="Glycosyltransferase_grp1"/>
</dbReference>
<dbReference type="PANTHER" id="PTHR45947">
    <property type="entry name" value="SULFOQUINOVOSYL TRANSFERASE SQD2"/>
    <property type="match status" value="1"/>
</dbReference>
<accession>K1U5C0</accession>
<organism evidence="2">
    <name type="scientific">human gut metagenome</name>
    <dbReference type="NCBI Taxonomy" id="408170"/>
    <lineage>
        <taxon>unclassified sequences</taxon>
        <taxon>metagenomes</taxon>
        <taxon>organismal metagenomes</taxon>
    </lineage>
</organism>
<reference evidence="2" key="1">
    <citation type="journal article" date="2013" name="Environ. Microbiol.">
        <title>Microbiota from the distal guts of lean and obese adolescents exhibit partial functional redundancy besides clear differences in community structure.</title>
        <authorList>
            <person name="Ferrer M."/>
            <person name="Ruiz A."/>
            <person name="Lanza F."/>
            <person name="Haange S.B."/>
            <person name="Oberbach A."/>
            <person name="Till H."/>
            <person name="Bargiela R."/>
            <person name="Campoy C."/>
            <person name="Segura M.T."/>
            <person name="Richter M."/>
            <person name="von Bergen M."/>
            <person name="Seifert J."/>
            <person name="Suarez A."/>
        </authorList>
    </citation>
    <scope>NUCLEOTIDE SEQUENCE</scope>
</reference>
<evidence type="ECO:0000313" key="2">
    <source>
        <dbReference type="EMBL" id="EKC66601.1"/>
    </source>
</evidence>
<gene>
    <name evidence="2" type="ORF">LEA_09734</name>
</gene>
<protein>
    <submittedName>
        <fullName evidence="2">Glycosyltransferase</fullName>
    </submittedName>
</protein>
<dbReference type="AlphaFoldDB" id="K1U5C0"/>
<sequence length="133" mass="14294">WARENAPDTVTFTGQLPHGTLTELLAQSRAALCPSLCYESFALIPAEAHAVGTPVLASDLGNVGAAVQEGIDGLHFAPGNAAALADAVRKLQNVGETFDLTAMQQKACQAYNAEQNYRELMTIYREIMRNENS</sequence>
<comment type="caution">
    <text evidence="2">The sequence shown here is derived from an EMBL/GenBank/DDBJ whole genome shotgun (WGS) entry which is preliminary data.</text>
</comment>
<dbReference type="GO" id="GO:0016757">
    <property type="term" value="F:glycosyltransferase activity"/>
    <property type="evidence" value="ECO:0007669"/>
    <property type="project" value="InterPro"/>
</dbReference>
<feature type="domain" description="Glycosyl transferase family 1" evidence="1">
    <location>
        <begin position="5"/>
        <end position="92"/>
    </location>
</feature>
<dbReference type="PANTHER" id="PTHR45947:SF13">
    <property type="entry name" value="TRANSFERASE"/>
    <property type="match status" value="1"/>
</dbReference>
<keyword evidence="2" id="KW-0808">Transferase</keyword>
<dbReference type="Gene3D" id="3.40.50.2000">
    <property type="entry name" value="Glycogen Phosphorylase B"/>
    <property type="match status" value="2"/>
</dbReference>
<dbReference type="SUPFAM" id="SSF53756">
    <property type="entry name" value="UDP-Glycosyltransferase/glycogen phosphorylase"/>
    <property type="match status" value="1"/>
</dbReference>
<dbReference type="Pfam" id="PF00534">
    <property type="entry name" value="Glycos_transf_1"/>
    <property type="match status" value="1"/>
</dbReference>
<dbReference type="CDD" id="cd03801">
    <property type="entry name" value="GT4_PimA-like"/>
    <property type="match status" value="1"/>
</dbReference>
<name>K1U5C0_9ZZZZ</name>
<dbReference type="InterPro" id="IPR001296">
    <property type="entry name" value="Glyco_trans_1"/>
</dbReference>
<proteinExistence type="predicted"/>
<evidence type="ECO:0000259" key="1">
    <source>
        <dbReference type="Pfam" id="PF00534"/>
    </source>
</evidence>